<dbReference type="KEGG" id="jag:GJA_3423"/>
<dbReference type="HOGENOM" id="CLU_2649574_0_0_4"/>
<name>W0V831_9BURK</name>
<reference evidence="1 2" key="1">
    <citation type="journal article" date="2015" name="Genome Announc.">
        <title>Genome Sequence of Mushroom Soft-Rot Pathogen Janthinobacterium agaricidamnosum.</title>
        <authorList>
            <person name="Graupner K."/>
            <person name="Lackner G."/>
            <person name="Hertweck C."/>
        </authorList>
    </citation>
    <scope>NUCLEOTIDE SEQUENCE [LARGE SCALE GENOMIC DNA]</scope>
    <source>
        <strain evidence="2">NBRC 102515 / DSM 9628</strain>
    </source>
</reference>
<organism evidence="1 2">
    <name type="scientific">Janthinobacterium agaricidamnosum NBRC 102515 = DSM 9628</name>
    <dbReference type="NCBI Taxonomy" id="1349767"/>
    <lineage>
        <taxon>Bacteria</taxon>
        <taxon>Pseudomonadati</taxon>
        <taxon>Pseudomonadota</taxon>
        <taxon>Betaproteobacteria</taxon>
        <taxon>Burkholderiales</taxon>
        <taxon>Oxalobacteraceae</taxon>
        <taxon>Janthinobacterium</taxon>
    </lineage>
</organism>
<keyword evidence="2" id="KW-1185">Reference proteome</keyword>
<evidence type="ECO:0000313" key="1">
    <source>
        <dbReference type="EMBL" id="CDG84041.1"/>
    </source>
</evidence>
<sequence length="76" mass="8577">MEAIIADAAECSGPANNPSLKIIIGNWFFIENHLTIHSAFYHVTQTLYFSRMTHGSNLRHGYVVGISLRTQRMDVL</sequence>
<evidence type="ECO:0000313" key="2">
    <source>
        <dbReference type="Proteomes" id="UP000027604"/>
    </source>
</evidence>
<dbReference type="EMBL" id="HG322949">
    <property type="protein sequence ID" value="CDG84041.1"/>
    <property type="molecule type" value="Genomic_DNA"/>
</dbReference>
<gene>
    <name evidence="1" type="ORF">GJA_3423</name>
</gene>
<dbReference type="AlphaFoldDB" id="W0V831"/>
<dbReference type="Proteomes" id="UP000027604">
    <property type="component" value="Chromosome I"/>
</dbReference>
<proteinExistence type="predicted"/>
<accession>W0V831</accession>
<protein>
    <submittedName>
        <fullName evidence="1">Uncharacterized protein</fullName>
    </submittedName>
</protein>
<dbReference type="STRING" id="1349767.GJA_3423"/>